<keyword evidence="2" id="KW-1133">Transmembrane helix</keyword>
<dbReference type="EMBL" id="UINC01000208">
    <property type="protein sequence ID" value="SUZ51136.1"/>
    <property type="molecule type" value="Genomic_DNA"/>
</dbReference>
<dbReference type="AlphaFoldDB" id="A0A381N952"/>
<evidence type="ECO:0000313" key="3">
    <source>
        <dbReference type="EMBL" id="SUZ51136.1"/>
    </source>
</evidence>
<keyword evidence="2" id="KW-0812">Transmembrane</keyword>
<proteinExistence type="predicted"/>
<keyword evidence="2" id="KW-0472">Membrane</keyword>
<feature type="transmembrane region" description="Helical" evidence="2">
    <location>
        <begin position="318"/>
        <end position="345"/>
    </location>
</feature>
<name>A0A381N952_9ZZZZ</name>
<protein>
    <submittedName>
        <fullName evidence="3">Uncharacterized protein</fullName>
    </submittedName>
</protein>
<feature type="transmembrane region" description="Helical" evidence="2">
    <location>
        <begin position="130"/>
        <end position="154"/>
    </location>
</feature>
<evidence type="ECO:0000256" key="2">
    <source>
        <dbReference type="SAM" id="Phobius"/>
    </source>
</evidence>
<sequence length="418" mass="46276">MDPMKLYFDVRDIFRAPRLALSGKKIIIFMQANLIGYAVYLVLNYLGAVVNGMAFSDAWVEFGLYPCLLTLDSLSGIGCVLYWIGTAFWFYAITLGATAVSRVTYKQLKGDEFYSGGDAWSYVKKHWHPIIFSSISLALILAFLFFLAAIFALLGKIPYVGEFLFVLPYILYFFGSVFTVYTGIVFLIALVYTPAIVATYEEDTMGTVWHNFSITWGQPWRIILYHGALVPVLVLGAYLFSHAWISGYSLINAVYSHEWLMGSKLLNIVGWATQAVHPGALCSLVGNACSICSTCFAGCLNCGSVLASSGVDLSGTELVAAFILSAFLFLLMVSAVSYTMAVLSVGETLMFIIFKQRSDDDNLLERKDEDELEEEGENDNFSLDDDEFDDDSDSNTGEDEKGSEDEADQDDSETDDNP</sequence>
<feature type="compositionally biased region" description="Acidic residues" evidence="1">
    <location>
        <begin position="370"/>
        <end position="418"/>
    </location>
</feature>
<feature type="transmembrane region" description="Helical" evidence="2">
    <location>
        <begin position="222"/>
        <end position="245"/>
    </location>
</feature>
<accession>A0A381N952</accession>
<evidence type="ECO:0000256" key="1">
    <source>
        <dbReference type="SAM" id="MobiDB-lite"/>
    </source>
</evidence>
<feature type="transmembrane region" description="Helical" evidence="2">
    <location>
        <begin position="166"/>
        <end position="192"/>
    </location>
</feature>
<feature type="transmembrane region" description="Helical" evidence="2">
    <location>
        <begin position="74"/>
        <end position="100"/>
    </location>
</feature>
<reference evidence="3" key="1">
    <citation type="submission" date="2018-05" db="EMBL/GenBank/DDBJ databases">
        <authorList>
            <person name="Lanie J.A."/>
            <person name="Ng W.-L."/>
            <person name="Kazmierczak K.M."/>
            <person name="Andrzejewski T.M."/>
            <person name="Davidsen T.M."/>
            <person name="Wayne K.J."/>
            <person name="Tettelin H."/>
            <person name="Glass J.I."/>
            <person name="Rusch D."/>
            <person name="Podicherti R."/>
            <person name="Tsui H.-C.T."/>
            <person name="Winkler M.E."/>
        </authorList>
    </citation>
    <scope>NUCLEOTIDE SEQUENCE</scope>
</reference>
<feature type="region of interest" description="Disordered" evidence="1">
    <location>
        <begin position="365"/>
        <end position="418"/>
    </location>
</feature>
<feature type="transmembrane region" description="Helical" evidence="2">
    <location>
        <begin position="34"/>
        <end position="54"/>
    </location>
</feature>
<gene>
    <name evidence="3" type="ORF">METZ01_LOCUS3990</name>
</gene>
<organism evidence="3">
    <name type="scientific">marine metagenome</name>
    <dbReference type="NCBI Taxonomy" id="408172"/>
    <lineage>
        <taxon>unclassified sequences</taxon>
        <taxon>metagenomes</taxon>
        <taxon>ecological metagenomes</taxon>
    </lineage>
</organism>